<evidence type="ECO:0000256" key="1">
    <source>
        <dbReference type="ARBA" id="ARBA00022801"/>
    </source>
</evidence>
<dbReference type="Pfam" id="PF00561">
    <property type="entry name" value="Abhydrolase_1"/>
    <property type="match status" value="1"/>
</dbReference>
<organism evidence="3 4">
    <name type="scientific">Undibacter mobilis</name>
    <dbReference type="NCBI Taxonomy" id="2292256"/>
    <lineage>
        <taxon>Bacteria</taxon>
        <taxon>Pseudomonadati</taxon>
        <taxon>Pseudomonadota</taxon>
        <taxon>Alphaproteobacteria</taxon>
        <taxon>Hyphomicrobiales</taxon>
        <taxon>Nitrobacteraceae</taxon>
        <taxon>Undibacter</taxon>
    </lineage>
</organism>
<dbReference type="GO" id="GO:0016787">
    <property type="term" value="F:hydrolase activity"/>
    <property type="evidence" value="ECO:0007669"/>
    <property type="project" value="UniProtKB-KW"/>
</dbReference>
<dbReference type="EMBL" id="QRGO01000001">
    <property type="protein sequence ID" value="RDV04933.1"/>
    <property type="molecule type" value="Genomic_DNA"/>
</dbReference>
<keyword evidence="1 3" id="KW-0378">Hydrolase</keyword>
<evidence type="ECO:0000313" key="3">
    <source>
        <dbReference type="EMBL" id="RDV04933.1"/>
    </source>
</evidence>
<dbReference type="SUPFAM" id="SSF53474">
    <property type="entry name" value="alpha/beta-Hydrolases"/>
    <property type="match status" value="1"/>
</dbReference>
<dbReference type="PANTHER" id="PTHR43329">
    <property type="entry name" value="EPOXIDE HYDROLASE"/>
    <property type="match status" value="1"/>
</dbReference>
<reference evidence="4" key="1">
    <citation type="submission" date="2018-08" db="EMBL/GenBank/DDBJ databases">
        <authorList>
            <person name="Kim S.-J."/>
            <person name="Jung G.-Y."/>
        </authorList>
    </citation>
    <scope>NUCLEOTIDE SEQUENCE [LARGE SCALE GENOMIC DNA]</scope>
    <source>
        <strain evidence="4">GY_H</strain>
    </source>
</reference>
<evidence type="ECO:0000313" key="4">
    <source>
        <dbReference type="Proteomes" id="UP000263993"/>
    </source>
</evidence>
<evidence type="ECO:0000259" key="2">
    <source>
        <dbReference type="Pfam" id="PF00561"/>
    </source>
</evidence>
<dbReference type="Gene3D" id="3.40.50.1820">
    <property type="entry name" value="alpha/beta hydrolase"/>
    <property type="match status" value="1"/>
</dbReference>
<keyword evidence="4" id="KW-1185">Reference proteome</keyword>
<dbReference type="OrthoDB" id="9812774at2"/>
<dbReference type="RefSeq" id="WP_115516960.1">
    <property type="nucleotide sequence ID" value="NZ_QRGO01000001.1"/>
</dbReference>
<sequence>MPELPDLYPRFATHTADTSAGRIFARVGGDGPPLLLLHGYPQTHAMWHRVAPDLAEHFTLVIADLPGYGASATPEPDDHHAPYDKRSMARGMVELMQTLGHERFCLSGHDRGGRVAYRLTLDHPAVVDRLATLDIMPTAEMWSAMDAKLALKTYHWMFLAQPAPLPEKLIANEPDLYLERTLASWTLAKDLSAFDPAALDHYRTSASQPARIRAFCEDYRAGATTDLAHDEADRAASRTIDCPMLALWGSGGFPGQTSGPLDVWRRWATKVDGRAIKSGHFLPEENPVETADALIAFFRA</sequence>
<dbReference type="InterPro" id="IPR000073">
    <property type="entry name" value="AB_hydrolase_1"/>
</dbReference>
<dbReference type="AlphaFoldDB" id="A0A371BBY6"/>
<feature type="domain" description="AB hydrolase-1" evidence="2">
    <location>
        <begin position="32"/>
        <end position="287"/>
    </location>
</feature>
<name>A0A371BBY6_9BRAD</name>
<gene>
    <name evidence="3" type="ORF">DXH78_10385</name>
</gene>
<dbReference type="InterPro" id="IPR000639">
    <property type="entry name" value="Epox_hydrolase-like"/>
</dbReference>
<dbReference type="InterPro" id="IPR029058">
    <property type="entry name" value="AB_hydrolase_fold"/>
</dbReference>
<protein>
    <submittedName>
        <fullName evidence="3">Alpha/beta hydrolase</fullName>
    </submittedName>
</protein>
<dbReference type="PRINTS" id="PR00412">
    <property type="entry name" value="EPOXHYDRLASE"/>
</dbReference>
<dbReference type="Proteomes" id="UP000263993">
    <property type="component" value="Unassembled WGS sequence"/>
</dbReference>
<proteinExistence type="predicted"/>
<comment type="caution">
    <text evidence="3">The sequence shown here is derived from an EMBL/GenBank/DDBJ whole genome shotgun (WGS) entry which is preliminary data.</text>
</comment>
<accession>A0A371BBY6</accession>